<protein>
    <submittedName>
        <fullName evidence="1">Uncharacterized protein</fullName>
    </submittedName>
</protein>
<dbReference type="EMBL" id="JANBUK010003981">
    <property type="protein sequence ID" value="KAJ2765416.1"/>
    <property type="molecule type" value="Genomic_DNA"/>
</dbReference>
<keyword evidence="2" id="KW-1185">Reference proteome</keyword>
<proteinExistence type="predicted"/>
<reference evidence="1" key="1">
    <citation type="submission" date="2022-07" db="EMBL/GenBank/DDBJ databases">
        <title>Phylogenomic reconstructions and comparative analyses of Kickxellomycotina fungi.</title>
        <authorList>
            <person name="Reynolds N.K."/>
            <person name="Stajich J.E."/>
            <person name="Barry K."/>
            <person name="Grigoriev I.V."/>
            <person name="Crous P."/>
            <person name="Smith M.E."/>
        </authorList>
    </citation>
    <scope>NUCLEOTIDE SEQUENCE</scope>
    <source>
        <strain evidence="1">BCRC 34191</strain>
    </source>
</reference>
<organism evidence="1 2">
    <name type="scientific">Coemansia linderi</name>
    <dbReference type="NCBI Taxonomy" id="2663919"/>
    <lineage>
        <taxon>Eukaryota</taxon>
        <taxon>Fungi</taxon>
        <taxon>Fungi incertae sedis</taxon>
        <taxon>Zoopagomycota</taxon>
        <taxon>Kickxellomycotina</taxon>
        <taxon>Kickxellomycetes</taxon>
        <taxon>Kickxellales</taxon>
        <taxon>Kickxellaceae</taxon>
        <taxon>Coemansia</taxon>
    </lineage>
</organism>
<feature type="non-terminal residue" evidence="1">
    <location>
        <position position="184"/>
    </location>
</feature>
<name>A0ACC1JQW2_9FUNG</name>
<evidence type="ECO:0000313" key="2">
    <source>
        <dbReference type="Proteomes" id="UP001140066"/>
    </source>
</evidence>
<gene>
    <name evidence="1" type="ORF">GGI18_006224</name>
</gene>
<sequence>MIRLEHGIEGRQFYTLRLETMRDMRIPNVSMQDLIQLNAAIYRLNASGAAAAASRPPAHAPAQVQPLHPAPLPPKLQPQAPHPAPLPPQLQPQAPPPGKHQEPVSNTQILSHPLQPLRPPRPSWTLRRDDPQPTYPRQVQLTANGMVARPARVRPPTTYNQQPLDPSLQLQNVQREGAGLPSVP</sequence>
<dbReference type="Proteomes" id="UP001140066">
    <property type="component" value="Unassembled WGS sequence"/>
</dbReference>
<comment type="caution">
    <text evidence="1">The sequence shown here is derived from an EMBL/GenBank/DDBJ whole genome shotgun (WGS) entry which is preliminary data.</text>
</comment>
<evidence type="ECO:0000313" key="1">
    <source>
        <dbReference type="EMBL" id="KAJ2765416.1"/>
    </source>
</evidence>
<accession>A0ACC1JQW2</accession>